<feature type="non-terminal residue" evidence="1">
    <location>
        <position position="73"/>
    </location>
</feature>
<accession>A0AA35W9P2</accession>
<dbReference type="Proteomes" id="UP001174909">
    <property type="component" value="Unassembled WGS sequence"/>
</dbReference>
<proteinExistence type="predicted"/>
<evidence type="ECO:0000313" key="1">
    <source>
        <dbReference type="EMBL" id="CAI8009206.1"/>
    </source>
</evidence>
<keyword evidence="2" id="KW-1185">Reference proteome</keyword>
<sequence>MSDVANKLSAKLTTAEVPNTRAGDAALSMSSTSLTVANTSFDSGDTKGDTGLDRIVFTEAVSNFTIHFLAVKY</sequence>
<comment type="caution">
    <text evidence="1">The sequence shown here is derived from an EMBL/GenBank/DDBJ whole genome shotgun (WGS) entry which is preliminary data.</text>
</comment>
<name>A0AA35W9P2_GEOBA</name>
<reference evidence="1" key="1">
    <citation type="submission" date="2023-03" db="EMBL/GenBank/DDBJ databases">
        <authorList>
            <person name="Steffen K."/>
            <person name="Cardenas P."/>
        </authorList>
    </citation>
    <scope>NUCLEOTIDE SEQUENCE</scope>
</reference>
<organism evidence="1 2">
    <name type="scientific">Geodia barretti</name>
    <name type="common">Barrett's horny sponge</name>
    <dbReference type="NCBI Taxonomy" id="519541"/>
    <lineage>
        <taxon>Eukaryota</taxon>
        <taxon>Metazoa</taxon>
        <taxon>Porifera</taxon>
        <taxon>Demospongiae</taxon>
        <taxon>Heteroscleromorpha</taxon>
        <taxon>Tetractinellida</taxon>
        <taxon>Astrophorina</taxon>
        <taxon>Geodiidae</taxon>
        <taxon>Geodia</taxon>
    </lineage>
</organism>
<dbReference type="AlphaFoldDB" id="A0AA35W9P2"/>
<evidence type="ECO:0000313" key="2">
    <source>
        <dbReference type="Proteomes" id="UP001174909"/>
    </source>
</evidence>
<dbReference type="EMBL" id="CASHTH010000933">
    <property type="protein sequence ID" value="CAI8009206.1"/>
    <property type="molecule type" value="Genomic_DNA"/>
</dbReference>
<gene>
    <name evidence="1" type="ORF">GBAR_LOCUS6223</name>
</gene>
<protein>
    <submittedName>
        <fullName evidence="1">Uncharacterized protein</fullName>
    </submittedName>
</protein>